<proteinExistence type="predicted"/>
<evidence type="ECO:0000313" key="2">
    <source>
        <dbReference type="EMBL" id="KNZ58769.1"/>
    </source>
</evidence>
<dbReference type="VEuPathDB" id="FungiDB:VP01_1865g2"/>
<comment type="caution">
    <text evidence="2">The sequence shown here is derived from an EMBL/GenBank/DDBJ whole genome shotgun (WGS) entry which is preliminary data.</text>
</comment>
<name>A0A0L6VDG7_9BASI</name>
<sequence length="115" mass="13163">MDLGRDILINIVTVSKNCLIIDVLPLVEQPLANAYASRFSGISEILTMLILFLDLPKLFNTTTSQLKLITYIGSPFFLITHVVMCMTVHKDPCTTEVRRQGKDNRNKRQKVRKER</sequence>
<dbReference type="Proteomes" id="UP000037035">
    <property type="component" value="Unassembled WGS sequence"/>
</dbReference>
<dbReference type="EMBL" id="LAVV01006687">
    <property type="protein sequence ID" value="KNZ58769.1"/>
    <property type="molecule type" value="Genomic_DNA"/>
</dbReference>
<gene>
    <name evidence="2" type="ORF">VP01_1865g2</name>
</gene>
<reference evidence="2 3" key="1">
    <citation type="submission" date="2015-08" db="EMBL/GenBank/DDBJ databases">
        <title>Next Generation Sequencing and Analysis of the Genome of Puccinia sorghi L Schw, the Causal Agent of Maize Common Rust.</title>
        <authorList>
            <person name="Rochi L."/>
            <person name="Burguener G."/>
            <person name="Darino M."/>
            <person name="Turjanski A."/>
            <person name="Kreff E."/>
            <person name="Dieguez M.J."/>
            <person name="Sacco F."/>
        </authorList>
    </citation>
    <scope>NUCLEOTIDE SEQUENCE [LARGE SCALE GENOMIC DNA]</scope>
    <source>
        <strain evidence="2 3">RO10H11247</strain>
    </source>
</reference>
<keyword evidence="3" id="KW-1185">Reference proteome</keyword>
<evidence type="ECO:0000313" key="3">
    <source>
        <dbReference type="Proteomes" id="UP000037035"/>
    </source>
</evidence>
<feature type="region of interest" description="Disordered" evidence="1">
    <location>
        <begin position="96"/>
        <end position="115"/>
    </location>
</feature>
<protein>
    <submittedName>
        <fullName evidence="2">Uncharacterized protein</fullName>
    </submittedName>
</protein>
<dbReference type="AlphaFoldDB" id="A0A0L6VDG7"/>
<dbReference type="OrthoDB" id="28755at2759"/>
<accession>A0A0L6VDG7</accession>
<evidence type="ECO:0000256" key="1">
    <source>
        <dbReference type="SAM" id="MobiDB-lite"/>
    </source>
</evidence>
<feature type="compositionally biased region" description="Basic and acidic residues" evidence="1">
    <location>
        <begin position="96"/>
        <end position="106"/>
    </location>
</feature>
<organism evidence="2 3">
    <name type="scientific">Puccinia sorghi</name>
    <dbReference type="NCBI Taxonomy" id="27349"/>
    <lineage>
        <taxon>Eukaryota</taxon>
        <taxon>Fungi</taxon>
        <taxon>Dikarya</taxon>
        <taxon>Basidiomycota</taxon>
        <taxon>Pucciniomycotina</taxon>
        <taxon>Pucciniomycetes</taxon>
        <taxon>Pucciniales</taxon>
        <taxon>Pucciniaceae</taxon>
        <taxon>Puccinia</taxon>
    </lineage>
</organism>